<dbReference type="RefSeq" id="WP_137335201.1">
    <property type="nucleotide sequence ID" value="NZ_CP040078.1"/>
</dbReference>
<protein>
    <submittedName>
        <fullName evidence="1">Uncharacterized protein</fullName>
    </submittedName>
</protein>
<dbReference type="KEGG" id="tvl:FAZ95_24980"/>
<dbReference type="Proteomes" id="UP000298656">
    <property type="component" value="Chromosome 2"/>
</dbReference>
<organism evidence="1 2">
    <name type="scientific">Trinickia violacea</name>
    <dbReference type="NCBI Taxonomy" id="2571746"/>
    <lineage>
        <taxon>Bacteria</taxon>
        <taxon>Pseudomonadati</taxon>
        <taxon>Pseudomonadota</taxon>
        <taxon>Betaproteobacteria</taxon>
        <taxon>Burkholderiales</taxon>
        <taxon>Burkholderiaceae</taxon>
        <taxon>Trinickia</taxon>
    </lineage>
</organism>
<proteinExistence type="predicted"/>
<reference evidence="1 2" key="1">
    <citation type="submission" date="2019-05" db="EMBL/GenBank/DDBJ databases">
        <title>Burkholderia sp. DHOD12, isolated from subtropical forest soil.</title>
        <authorList>
            <person name="Gao Z.-H."/>
            <person name="Qiu L.-H."/>
        </authorList>
    </citation>
    <scope>NUCLEOTIDE SEQUENCE [LARGE SCALE GENOMIC DNA]</scope>
    <source>
        <strain evidence="1 2">DHOD12</strain>
    </source>
</reference>
<gene>
    <name evidence="1" type="ORF">FAZ95_24980</name>
</gene>
<dbReference type="AlphaFoldDB" id="A0A4P8J240"/>
<accession>A0A4P8J240</accession>
<keyword evidence="2" id="KW-1185">Reference proteome</keyword>
<name>A0A4P8J240_9BURK</name>
<sequence>MVDGYAQGKRRPQHGIAVLIDRPGVFVNRSAVNTVLDFDVVKRIVFKDGSWLDVRYSGPDIDL</sequence>
<dbReference type="OrthoDB" id="9097085at2"/>
<dbReference type="EMBL" id="CP040078">
    <property type="protein sequence ID" value="QCP52429.1"/>
    <property type="molecule type" value="Genomic_DNA"/>
</dbReference>
<evidence type="ECO:0000313" key="1">
    <source>
        <dbReference type="EMBL" id="QCP52429.1"/>
    </source>
</evidence>
<evidence type="ECO:0000313" key="2">
    <source>
        <dbReference type="Proteomes" id="UP000298656"/>
    </source>
</evidence>